<comment type="similarity">
    <text evidence="2">Belongs to the plant LTP family.</text>
</comment>
<dbReference type="AlphaFoldDB" id="A0AAP0RLH6"/>
<dbReference type="InterPro" id="IPR043325">
    <property type="entry name" value="LTSS"/>
</dbReference>
<evidence type="ECO:0000256" key="5">
    <source>
        <dbReference type="ARBA" id="ARBA00022729"/>
    </source>
</evidence>
<keyword evidence="7" id="KW-0325">Glycoprotein</keyword>
<evidence type="ECO:0000256" key="3">
    <source>
        <dbReference type="ARBA" id="ARBA00022475"/>
    </source>
</evidence>
<dbReference type="Pfam" id="PF14368">
    <property type="entry name" value="LTP_2"/>
    <property type="match status" value="1"/>
</dbReference>
<protein>
    <recommendedName>
        <fullName evidence="11">Bifunctional inhibitor/plant lipid transfer protein/seed storage helical domain-containing protein</fullName>
    </recommendedName>
</protein>
<dbReference type="PANTHER" id="PTHR33044">
    <property type="entry name" value="BIFUNCTIONAL INHIBITOR/LIPID-TRANSFER PROTEIN/SEED STORAGE 2S ALBUMIN SUPERFAMILY PROTEIN-RELATED"/>
    <property type="match status" value="1"/>
</dbReference>
<evidence type="ECO:0000259" key="11">
    <source>
        <dbReference type="SMART" id="SM00499"/>
    </source>
</evidence>
<evidence type="ECO:0000313" key="13">
    <source>
        <dbReference type="Proteomes" id="UP001415857"/>
    </source>
</evidence>
<keyword evidence="5 10" id="KW-0732">Signal</keyword>
<evidence type="ECO:0000256" key="2">
    <source>
        <dbReference type="ARBA" id="ARBA00009748"/>
    </source>
</evidence>
<evidence type="ECO:0000313" key="12">
    <source>
        <dbReference type="EMBL" id="KAK9278206.1"/>
    </source>
</evidence>
<evidence type="ECO:0000256" key="4">
    <source>
        <dbReference type="ARBA" id="ARBA00022622"/>
    </source>
</evidence>
<keyword evidence="3" id="KW-1003">Cell membrane</keyword>
<sequence length="157" mass="16170">MILSLFFFLSSWVFLGFSLGLDGGVADSMPCVKKLLPCQPYLKASSSPPASCCVPLKEMVSDDTQCLCGIFDNSEILKSFNITQDDALKLPKACGANADISLCKNATAPNGSPTTPSTPANGSSSTNSTQPSAANGISQFGGAGSICFLVALVISAF</sequence>
<dbReference type="GO" id="GO:0098552">
    <property type="term" value="C:side of membrane"/>
    <property type="evidence" value="ECO:0007669"/>
    <property type="project" value="UniProtKB-KW"/>
</dbReference>
<keyword evidence="4" id="KW-0336">GPI-anchor</keyword>
<dbReference type="Gene3D" id="1.10.110.10">
    <property type="entry name" value="Plant lipid-transfer and hydrophobic proteins"/>
    <property type="match status" value="1"/>
</dbReference>
<name>A0AAP0RLH6_LIQFO</name>
<evidence type="ECO:0000256" key="8">
    <source>
        <dbReference type="ARBA" id="ARBA00023288"/>
    </source>
</evidence>
<evidence type="ECO:0000256" key="9">
    <source>
        <dbReference type="SAM" id="MobiDB-lite"/>
    </source>
</evidence>
<keyword evidence="6" id="KW-1015">Disulfide bond</keyword>
<feature type="domain" description="Bifunctional inhibitor/plant lipid transfer protein/seed storage helical" evidence="11">
    <location>
        <begin position="31"/>
        <end position="103"/>
    </location>
</feature>
<feature type="chain" id="PRO_5042935238" description="Bifunctional inhibitor/plant lipid transfer protein/seed storage helical domain-containing protein" evidence="10">
    <location>
        <begin position="21"/>
        <end position="157"/>
    </location>
</feature>
<reference evidence="12 13" key="1">
    <citation type="journal article" date="2024" name="Plant J.">
        <title>Genome sequences and population genomics reveal climatic adaptation and genomic divergence between two closely related sweetgum species.</title>
        <authorList>
            <person name="Xu W.Q."/>
            <person name="Ren C.Q."/>
            <person name="Zhang X.Y."/>
            <person name="Comes H.P."/>
            <person name="Liu X.H."/>
            <person name="Li Y.G."/>
            <person name="Kettle C.J."/>
            <person name="Jalonen R."/>
            <person name="Gaisberger H."/>
            <person name="Ma Y.Z."/>
            <person name="Qiu Y.X."/>
        </authorList>
    </citation>
    <scope>NUCLEOTIDE SEQUENCE [LARGE SCALE GENOMIC DNA]</scope>
    <source>
        <strain evidence="12">Hangzhou</strain>
    </source>
</reference>
<dbReference type="EMBL" id="JBBPBK010000009">
    <property type="protein sequence ID" value="KAK9278206.1"/>
    <property type="molecule type" value="Genomic_DNA"/>
</dbReference>
<evidence type="ECO:0000256" key="1">
    <source>
        <dbReference type="ARBA" id="ARBA00004609"/>
    </source>
</evidence>
<organism evidence="12 13">
    <name type="scientific">Liquidambar formosana</name>
    <name type="common">Formosan gum</name>
    <dbReference type="NCBI Taxonomy" id="63359"/>
    <lineage>
        <taxon>Eukaryota</taxon>
        <taxon>Viridiplantae</taxon>
        <taxon>Streptophyta</taxon>
        <taxon>Embryophyta</taxon>
        <taxon>Tracheophyta</taxon>
        <taxon>Spermatophyta</taxon>
        <taxon>Magnoliopsida</taxon>
        <taxon>eudicotyledons</taxon>
        <taxon>Gunneridae</taxon>
        <taxon>Pentapetalae</taxon>
        <taxon>Saxifragales</taxon>
        <taxon>Altingiaceae</taxon>
        <taxon>Liquidambar</taxon>
    </lineage>
</organism>
<feature type="signal peptide" evidence="10">
    <location>
        <begin position="1"/>
        <end position="20"/>
    </location>
</feature>
<dbReference type="SMART" id="SM00499">
    <property type="entry name" value="AAI"/>
    <property type="match status" value="1"/>
</dbReference>
<keyword evidence="4" id="KW-0472">Membrane</keyword>
<accession>A0AAP0RLH6</accession>
<evidence type="ECO:0000256" key="7">
    <source>
        <dbReference type="ARBA" id="ARBA00023180"/>
    </source>
</evidence>
<evidence type="ECO:0000256" key="6">
    <source>
        <dbReference type="ARBA" id="ARBA00023157"/>
    </source>
</evidence>
<dbReference type="GO" id="GO:0005886">
    <property type="term" value="C:plasma membrane"/>
    <property type="evidence" value="ECO:0007669"/>
    <property type="project" value="UniProtKB-SubCell"/>
</dbReference>
<dbReference type="Proteomes" id="UP001415857">
    <property type="component" value="Unassembled WGS sequence"/>
</dbReference>
<comment type="caution">
    <text evidence="12">The sequence shown here is derived from an EMBL/GenBank/DDBJ whole genome shotgun (WGS) entry which is preliminary data.</text>
</comment>
<dbReference type="InterPro" id="IPR016140">
    <property type="entry name" value="Bifunc_inhib/LTP/seed_store"/>
</dbReference>
<keyword evidence="13" id="KW-1185">Reference proteome</keyword>
<keyword evidence="8" id="KW-0449">Lipoprotein</keyword>
<evidence type="ECO:0000256" key="10">
    <source>
        <dbReference type="SAM" id="SignalP"/>
    </source>
</evidence>
<dbReference type="InterPro" id="IPR036312">
    <property type="entry name" value="Bifun_inhib/LTP/seed_sf"/>
</dbReference>
<proteinExistence type="inferred from homology"/>
<feature type="region of interest" description="Disordered" evidence="9">
    <location>
        <begin position="109"/>
        <end position="132"/>
    </location>
</feature>
<dbReference type="CDD" id="cd00010">
    <property type="entry name" value="AAI_LTSS"/>
    <property type="match status" value="1"/>
</dbReference>
<comment type="subcellular location">
    <subcellularLocation>
        <location evidence="1">Cell membrane</location>
        <topology evidence="1">Lipid-anchor</topology>
        <topology evidence="1">GPI-anchor</topology>
    </subcellularLocation>
</comment>
<dbReference type="SUPFAM" id="SSF47699">
    <property type="entry name" value="Bifunctional inhibitor/lipid-transfer protein/seed storage 2S albumin"/>
    <property type="match status" value="1"/>
</dbReference>
<gene>
    <name evidence="12" type="ORF">L1049_027767</name>
</gene>